<accession>A0ACC0MS92</accession>
<reference evidence="1" key="1">
    <citation type="submission" date="2022-02" db="EMBL/GenBank/DDBJ databases">
        <title>Plant Genome Project.</title>
        <authorList>
            <person name="Zhang R.-G."/>
        </authorList>
    </citation>
    <scope>NUCLEOTIDE SEQUENCE</scope>
    <source>
        <strain evidence="1">AT1</strain>
    </source>
</reference>
<organism evidence="1 2">
    <name type="scientific">Rhododendron molle</name>
    <name type="common">Chinese azalea</name>
    <name type="synonym">Azalea mollis</name>
    <dbReference type="NCBI Taxonomy" id="49168"/>
    <lineage>
        <taxon>Eukaryota</taxon>
        <taxon>Viridiplantae</taxon>
        <taxon>Streptophyta</taxon>
        <taxon>Embryophyta</taxon>
        <taxon>Tracheophyta</taxon>
        <taxon>Spermatophyta</taxon>
        <taxon>Magnoliopsida</taxon>
        <taxon>eudicotyledons</taxon>
        <taxon>Gunneridae</taxon>
        <taxon>Pentapetalae</taxon>
        <taxon>asterids</taxon>
        <taxon>Ericales</taxon>
        <taxon>Ericaceae</taxon>
        <taxon>Ericoideae</taxon>
        <taxon>Rhodoreae</taxon>
        <taxon>Rhododendron</taxon>
    </lineage>
</organism>
<dbReference type="EMBL" id="CM046395">
    <property type="protein sequence ID" value="KAI8543877.1"/>
    <property type="molecule type" value="Genomic_DNA"/>
</dbReference>
<proteinExistence type="predicted"/>
<protein>
    <submittedName>
        <fullName evidence="1">Uncharacterized protein</fullName>
    </submittedName>
</protein>
<keyword evidence="2" id="KW-1185">Reference proteome</keyword>
<gene>
    <name evidence="1" type="ORF">RHMOL_Rhmol08G0252800</name>
</gene>
<sequence>MDTRMASLFVRVKPVLEDFMVTRRVRLSERSGVRNPLQADGWFSRRIICTTEESYAEALKTNLMAVYVQPSSPSSSPSGLSHRRGAILEVPKIRHWQLEANEGLTLVIGTARL</sequence>
<evidence type="ECO:0000313" key="1">
    <source>
        <dbReference type="EMBL" id="KAI8543877.1"/>
    </source>
</evidence>
<comment type="caution">
    <text evidence="1">The sequence shown here is derived from an EMBL/GenBank/DDBJ whole genome shotgun (WGS) entry which is preliminary data.</text>
</comment>
<evidence type="ECO:0000313" key="2">
    <source>
        <dbReference type="Proteomes" id="UP001062846"/>
    </source>
</evidence>
<name>A0ACC0MS92_RHOML</name>
<dbReference type="Proteomes" id="UP001062846">
    <property type="component" value="Chromosome 8"/>
</dbReference>